<proteinExistence type="predicted"/>
<dbReference type="EMBL" id="GGEC01010990">
    <property type="protein sequence ID" value="MBW91473.1"/>
    <property type="molecule type" value="Transcribed_RNA"/>
</dbReference>
<accession>A0A2P2JDD6</accession>
<name>A0A2P2JDD6_RHIMU</name>
<sequence length="63" mass="6798">MEILASLGKLIKLFQSNISQNNSKLQCFVHGGPGACQRLLQILASQMVGGYLAQHLINAFLGI</sequence>
<evidence type="ECO:0000313" key="1">
    <source>
        <dbReference type="EMBL" id="MBW91473.1"/>
    </source>
</evidence>
<organism evidence="1">
    <name type="scientific">Rhizophora mucronata</name>
    <name type="common">Asiatic mangrove</name>
    <dbReference type="NCBI Taxonomy" id="61149"/>
    <lineage>
        <taxon>Eukaryota</taxon>
        <taxon>Viridiplantae</taxon>
        <taxon>Streptophyta</taxon>
        <taxon>Embryophyta</taxon>
        <taxon>Tracheophyta</taxon>
        <taxon>Spermatophyta</taxon>
        <taxon>Magnoliopsida</taxon>
        <taxon>eudicotyledons</taxon>
        <taxon>Gunneridae</taxon>
        <taxon>Pentapetalae</taxon>
        <taxon>rosids</taxon>
        <taxon>fabids</taxon>
        <taxon>Malpighiales</taxon>
        <taxon>Rhizophoraceae</taxon>
        <taxon>Rhizophora</taxon>
    </lineage>
</organism>
<dbReference type="AlphaFoldDB" id="A0A2P2JDD6"/>
<reference evidence="1" key="1">
    <citation type="submission" date="2018-02" db="EMBL/GenBank/DDBJ databases">
        <title>Rhizophora mucronata_Transcriptome.</title>
        <authorList>
            <person name="Meera S.P."/>
            <person name="Sreeshan A."/>
            <person name="Augustine A."/>
        </authorList>
    </citation>
    <scope>NUCLEOTIDE SEQUENCE</scope>
    <source>
        <tissue evidence="1">Leaf</tissue>
    </source>
</reference>
<protein>
    <submittedName>
        <fullName evidence="1">Uncharacterized protein</fullName>
    </submittedName>
</protein>